<feature type="domain" description="ABC3 transporter permease C-terminal" evidence="8">
    <location>
        <begin position="241"/>
        <end position="359"/>
    </location>
</feature>
<proteinExistence type="inferred from homology"/>
<evidence type="ECO:0000256" key="1">
    <source>
        <dbReference type="ARBA" id="ARBA00004651"/>
    </source>
</evidence>
<evidence type="ECO:0000259" key="8">
    <source>
        <dbReference type="Pfam" id="PF02687"/>
    </source>
</evidence>
<dbReference type="Proteomes" id="UP001057498">
    <property type="component" value="Chromosome"/>
</dbReference>
<protein>
    <submittedName>
        <fullName evidence="10">ABC transporter permease</fullName>
    </submittedName>
</protein>
<feature type="transmembrane region" description="Helical" evidence="7">
    <location>
        <begin position="291"/>
        <end position="312"/>
    </location>
</feature>
<keyword evidence="11" id="KW-1185">Reference proteome</keyword>
<evidence type="ECO:0000256" key="3">
    <source>
        <dbReference type="ARBA" id="ARBA00022692"/>
    </source>
</evidence>
<dbReference type="InterPro" id="IPR003838">
    <property type="entry name" value="ABC3_permease_C"/>
</dbReference>
<dbReference type="PANTHER" id="PTHR30572">
    <property type="entry name" value="MEMBRANE COMPONENT OF TRANSPORTER-RELATED"/>
    <property type="match status" value="1"/>
</dbReference>
<keyword evidence="5 7" id="KW-0472">Membrane</keyword>
<dbReference type="InterPro" id="IPR025857">
    <property type="entry name" value="MacB_PCD"/>
</dbReference>
<keyword evidence="4 7" id="KW-1133">Transmembrane helix</keyword>
<feature type="transmembrane region" description="Helical" evidence="7">
    <location>
        <begin position="332"/>
        <end position="355"/>
    </location>
</feature>
<keyword evidence="3 7" id="KW-0812">Transmembrane</keyword>
<evidence type="ECO:0000256" key="2">
    <source>
        <dbReference type="ARBA" id="ARBA00022475"/>
    </source>
</evidence>
<gene>
    <name evidence="10" type="ORF">CATMQ487_49240</name>
</gene>
<evidence type="ECO:0000256" key="4">
    <source>
        <dbReference type="ARBA" id="ARBA00022989"/>
    </source>
</evidence>
<name>A0ABM7YTH0_9BURK</name>
<dbReference type="Pfam" id="PF02687">
    <property type="entry name" value="FtsX"/>
    <property type="match status" value="1"/>
</dbReference>
<evidence type="ECO:0000256" key="7">
    <source>
        <dbReference type="SAM" id="Phobius"/>
    </source>
</evidence>
<accession>A0ABM7YTH0</accession>
<comment type="subcellular location">
    <subcellularLocation>
        <location evidence="1">Cell membrane</location>
        <topology evidence="1">Multi-pass membrane protein</topology>
    </subcellularLocation>
</comment>
<feature type="transmembrane region" description="Helical" evidence="7">
    <location>
        <begin position="238"/>
        <end position="263"/>
    </location>
</feature>
<evidence type="ECO:0000256" key="6">
    <source>
        <dbReference type="ARBA" id="ARBA00038076"/>
    </source>
</evidence>
<evidence type="ECO:0000313" key="10">
    <source>
        <dbReference type="EMBL" id="BDI07954.1"/>
    </source>
</evidence>
<evidence type="ECO:0000256" key="5">
    <source>
        <dbReference type="ARBA" id="ARBA00023136"/>
    </source>
</evidence>
<keyword evidence="2" id="KW-1003">Cell membrane</keyword>
<evidence type="ECO:0000259" key="9">
    <source>
        <dbReference type="Pfam" id="PF12704"/>
    </source>
</evidence>
<dbReference type="RefSeq" id="WP_251971101.1">
    <property type="nucleotide sequence ID" value="NZ_AP025730.1"/>
</dbReference>
<dbReference type="InterPro" id="IPR050250">
    <property type="entry name" value="Macrolide_Exporter_MacB"/>
</dbReference>
<feature type="domain" description="MacB-like periplasmic core" evidence="9">
    <location>
        <begin position="14"/>
        <end position="211"/>
    </location>
</feature>
<reference evidence="10" key="1">
    <citation type="submission" date="2022-04" db="EMBL/GenBank/DDBJ databases">
        <title>Whole genome sequence of Sphaerotilus sp. FB-5.</title>
        <authorList>
            <person name="Takeda M."/>
            <person name="Narihara S."/>
            <person name="Akimoto M."/>
            <person name="Akimoto R."/>
            <person name="Nishiyashiki S."/>
            <person name="Murakami T."/>
        </authorList>
    </citation>
    <scope>NUCLEOTIDE SEQUENCE</scope>
    <source>
        <strain evidence="10">FB-5</strain>
    </source>
</reference>
<sequence>MIFWRNVLRARVRSLMTVLGIAAGVGLFAAATAITTDLRQQIASAIGTYHFDVVIHERRAPSPFSSKLTQAQMQSLQARYGAALLPMVMGTLNEPWSAYAMVLGVTPAFAQRVPLVTGRHFTPGQREVTMGEIAAQRLNLAAGQSVAIGGESWRIAGVYRTGSRLFDGGMMGEIGPVQRLFAPEGSEGQYTLALVSTGDREATARVIAQVARDFPALRAIPGTEFAGAIRLFRVVEAFVGTIAVVVLLGTALVVTNMLMMAVAERTREIGILMAVGWTPWLVLRMLAAESLLLCAAGTVLGNLFGLALLHGVNRLESVGFGWLPLRLSAGQVAESAALIAAVGLLSLLWPAAVLWRMQPLDALRHE</sequence>
<organism evidence="10 11">
    <name type="scientific">Sphaerotilus microaerophilus</name>
    <dbReference type="NCBI Taxonomy" id="2914710"/>
    <lineage>
        <taxon>Bacteria</taxon>
        <taxon>Pseudomonadati</taxon>
        <taxon>Pseudomonadota</taxon>
        <taxon>Betaproteobacteria</taxon>
        <taxon>Burkholderiales</taxon>
        <taxon>Sphaerotilaceae</taxon>
        <taxon>Sphaerotilus</taxon>
    </lineage>
</organism>
<dbReference type="Pfam" id="PF12704">
    <property type="entry name" value="MacB_PCD"/>
    <property type="match status" value="1"/>
</dbReference>
<dbReference type="EMBL" id="AP025730">
    <property type="protein sequence ID" value="BDI07954.1"/>
    <property type="molecule type" value="Genomic_DNA"/>
</dbReference>
<dbReference type="PANTHER" id="PTHR30572:SF4">
    <property type="entry name" value="ABC TRANSPORTER PERMEASE YTRF"/>
    <property type="match status" value="1"/>
</dbReference>
<evidence type="ECO:0000313" key="11">
    <source>
        <dbReference type="Proteomes" id="UP001057498"/>
    </source>
</evidence>
<comment type="similarity">
    <text evidence="6">Belongs to the ABC-4 integral membrane protein family.</text>
</comment>